<sequence>MNDGKFAQTSDQTSARPRARYACLGCRKSKRRCNGIPNQRECSECRKKGRDCNFSVCPMCLNKNENKINDICDNCLSKSMQQDFDNFQMESEIYNGYEDSISYDDIFTYDASPSSYSSLPQFYNDAYQQIYVNEFLNQNEIHGPGHSSSQVYQNDVFEAGVNNSGGCTI</sequence>
<feature type="domain" description="Zn(2)-C6 fungal-type" evidence="1">
    <location>
        <begin position="22"/>
        <end position="54"/>
    </location>
</feature>
<organism evidence="2 3">
    <name type="scientific">Dentiscutata erythropus</name>
    <dbReference type="NCBI Taxonomy" id="1348616"/>
    <lineage>
        <taxon>Eukaryota</taxon>
        <taxon>Fungi</taxon>
        <taxon>Fungi incertae sedis</taxon>
        <taxon>Mucoromycota</taxon>
        <taxon>Glomeromycotina</taxon>
        <taxon>Glomeromycetes</taxon>
        <taxon>Diversisporales</taxon>
        <taxon>Gigasporaceae</taxon>
        <taxon>Dentiscutata</taxon>
    </lineage>
</organism>
<dbReference type="PROSITE" id="PS00463">
    <property type="entry name" value="ZN2_CY6_FUNGAL_1"/>
    <property type="match status" value="1"/>
</dbReference>
<evidence type="ECO:0000313" key="2">
    <source>
        <dbReference type="EMBL" id="CAG8670069.1"/>
    </source>
</evidence>
<dbReference type="GO" id="GO:0000981">
    <property type="term" value="F:DNA-binding transcription factor activity, RNA polymerase II-specific"/>
    <property type="evidence" value="ECO:0007669"/>
    <property type="project" value="InterPro"/>
</dbReference>
<dbReference type="AlphaFoldDB" id="A0A9N9HEU9"/>
<proteinExistence type="predicted"/>
<keyword evidence="3" id="KW-1185">Reference proteome</keyword>
<dbReference type="InterPro" id="IPR001138">
    <property type="entry name" value="Zn2Cys6_DnaBD"/>
</dbReference>
<dbReference type="EMBL" id="CAJVPY010006827">
    <property type="protein sequence ID" value="CAG8670069.1"/>
    <property type="molecule type" value="Genomic_DNA"/>
</dbReference>
<name>A0A9N9HEU9_9GLOM</name>
<accession>A0A9N9HEU9</accession>
<reference evidence="2" key="1">
    <citation type="submission" date="2021-06" db="EMBL/GenBank/DDBJ databases">
        <authorList>
            <person name="Kallberg Y."/>
            <person name="Tangrot J."/>
            <person name="Rosling A."/>
        </authorList>
    </citation>
    <scope>NUCLEOTIDE SEQUENCE</scope>
    <source>
        <strain evidence="2">MA453B</strain>
    </source>
</reference>
<evidence type="ECO:0000259" key="1">
    <source>
        <dbReference type="PROSITE" id="PS50048"/>
    </source>
</evidence>
<evidence type="ECO:0000313" key="3">
    <source>
        <dbReference type="Proteomes" id="UP000789405"/>
    </source>
</evidence>
<dbReference type="SUPFAM" id="SSF57701">
    <property type="entry name" value="Zn2/Cys6 DNA-binding domain"/>
    <property type="match status" value="1"/>
</dbReference>
<dbReference type="PROSITE" id="PS50048">
    <property type="entry name" value="ZN2_CY6_FUNGAL_2"/>
    <property type="match status" value="1"/>
</dbReference>
<comment type="caution">
    <text evidence="2">The sequence shown here is derived from an EMBL/GenBank/DDBJ whole genome shotgun (WGS) entry which is preliminary data.</text>
</comment>
<gene>
    <name evidence="2" type="ORF">DERYTH_LOCUS11190</name>
</gene>
<dbReference type="CDD" id="cd00067">
    <property type="entry name" value="GAL4"/>
    <property type="match status" value="1"/>
</dbReference>
<dbReference type="OrthoDB" id="270167at2759"/>
<dbReference type="GO" id="GO:0008270">
    <property type="term" value="F:zinc ion binding"/>
    <property type="evidence" value="ECO:0007669"/>
    <property type="project" value="InterPro"/>
</dbReference>
<protein>
    <submittedName>
        <fullName evidence="2">478_t:CDS:1</fullName>
    </submittedName>
</protein>
<dbReference type="Proteomes" id="UP000789405">
    <property type="component" value="Unassembled WGS sequence"/>
</dbReference>
<dbReference type="InterPro" id="IPR036864">
    <property type="entry name" value="Zn2-C6_fun-type_DNA-bd_sf"/>
</dbReference>